<proteinExistence type="predicted"/>
<keyword evidence="3" id="KW-1185">Reference proteome</keyword>
<dbReference type="SUPFAM" id="SSF55961">
    <property type="entry name" value="Bet v1-like"/>
    <property type="match status" value="1"/>
</dbReference>
<dbReference type="AlphaFoldDB" id="A0A9X2JEJ6"/>
<dbReference type="Proteomes" id="UP001155182">
    <property type="component" value="Unassembled WGS sequence"/>
</dbReference>
<dbReference type="InterPro" id="IPR023393">
    <property type="entry name" value="START-like_dom_sf"/>
</dbReference>
<organism evidence="2 3">
    <name type="scientific">Solitalea agri</name>
    <dbReference type="NCBI Taxonomy" id="2953739"/>
    <lineage>
        <taxon>Bacteria</taxon>
        <taxon>Pseudomonadati</taxon>
        <taxon>Bacteroidota</taxon>
        <taxon>Sphingobacteriia</taxon>
        <taxon>Sphingobacteriales</taxon>
        <taxon>Sphingobacteriaceae</taxon>
        <taxon>Solitalea</taxon>
    </lineage>
</organism>
<dbReference type="Pfam" id="PF10604">
    <property type="entry name" value="Polyketide_cyc2"/>
    <property type="match status" value="1"/>
</dbReference>
<dbReference type="CDD" id="cd07818">
    <property type="entry name" value="SRPBCC_1"/>
    <property type="match status" value="1"/>
</dbReference>
<dbReference type="RefSeq" id="WP_252589821.1">
    <property type="nucleotide sequence ID" value="NZ_JAMWYS010000062.1"/>
</dbReference>
<feature type="transmembrane region" description="Helical" evidence="1">
    <location>
        <begin position="7"/>
        <end position="26"/>
    </location>
</feature>
<keyword evidence="1" id="KW-0472">Membrane</keyword>
<sequence length="173" mass="19571">MKVLKNLLVGLVSIIILLVIISFFLASEYTVSRTTVIKAPVEKVYSEFNDLNHWLTWNSFDDDFPDIKYTTTDPGNGVGAKQSWVSEKMNGSMTITESVPNKHVKILLQFEGFDDPLQANIDMEPVAEGTKVTWTDEGKLGKNPVYKYMGLMMDKMMGGNMEKSFENIKKQCE</sequence>
<accession>A0A9X2JEJ6</accession>
<protein>
    <submittedName>
        <fullName evidence="2">SRPBCC family protein</fullName>
    </submittedName>
</protein>
<comment type="caution">
    <text evidence="2">The sequence shown here is derived from an EMBL/GenBank/DDBJ whole genome shotgun (WGS) entry which is preliminary data.</text>
</comment>
<dbReference type="EMBL" id="JAMWYS010000062">
    <property type="protein sequence ID" value="MCO4294789.1"/>
    <property type="molecule type" value="Genomic_DNA"/>
</dbReference>
<keyword evidence="1" id="KW-0812">Transmembrane</keyword>
<reference evidence="2" key="1">
    <citation type="submission" date="2022-06" db="EMBL/GenBank/DDBJ databases">
        <title>Solitalea sp. MAHUQ-68 isolated from rhizospheric soil.</title>
        <authorList>
            <person name="Huq M.A."/>
        </authorList>
    </citation>
    <scope>NUCLEOTIDE SEQUENCE</scope>
    <source>
        <strain evidence="2">MAHUQ-68</strain>
    </source>
</reference>
<evidence type="ECO:0000313" key="2">
    <source>
        <dbReference type="EMBL" id="MCO4294789.1"/>
    </source>
</evidence>
<keyword evidence="1" id="KW-1133">Transmembrane helix</keyword>
<evidence type="ECO:0000256" key="1">
    <source>
        <dbReference type="SAM" id="Phobius"/>
    </source>
</evidence>
<dbReference type="InterPro" id="IPR019587">
    <property type="entry name" value="Polyketide_cyclase/dehydratase"/>
</dbReference>
<name>A0A9X2JEJ6_9SPHI</name>
<dbReference type="Gene3D" id="3.30.530.20">
    <property type="match status" value="1"/>
</dbReference>
<gene>
    <name evidence="2" type="ORF">NF867_18140</name>
</gene>
<evidence type="ECO:0000313" key="3">
    <source>
        <dbReference type="Proteomes" id="UP001155182"/>
    </source>
</evidence>